<dbReference type="RefSeq" id="WP_035256832.1">
    <property type="nucleotide sequence ID" value="NZ_JFKE01000002.1"/>
</dbReference>
<evidence type="ECO:0000313" key="2">
    <source>
        <dbReference type="EMBL" id="KAJ56624.1"/>
    </source>
</evidence>
<keyword evidence="3" id="KW-1185">Reference proteome</keyword>
<protein>
    <submittedName>
        <fullName evidence="2">MarR family transcriptional regulator</fullName>
    </submittedName>
</protein>
<comment type="caution">
    <text evidence="2">The sequence shown here is derived from an EMBL/GenBank/DDBJ whole genome shotgun (WGS) entry which is preliminary data.</text>
</comment>
<dbReference type="PANTHER" id="PTHR33164:SF99">
    <property type="entry name" value="MARR FAMILY REGULATORY PROTEIN"/>
    <property type="match status" value="1"/>
</dbReference>
<dbReference type="InterPro" id="IPR036388">
    <property type="entry name" value="WH-like_DNA-bd_sf"/>
</dbReference>
<evidence type="ECO:0000313" key="3">
    <source>
        <dbReference type="Proteomes" id="UP000026249"/>
    </source>
</evidence>
<reference evidence="2 3" key="1">
    <citation type="submission" date="2014-03" db="EMBL/GenBank/DDBJ databases">
        <title>Draft Genome Sequence of Actibacterium mucosum KCTC 23349, a Marine Alphaproteobacterium with Complex Ionic Requirements Isolated from Mediterranean Seawater at Malvarrosa Beach, Valencia, Spain.</title>
        <authorList>
            <person name="Arahal D.R."/>
            <person name="Shao Z."/>
            <person name="Lai Q."/>
            <person name="Pujalte M.J."/>
        </authorList>
    </citation>
    <scope>NUCLEOTIDE SEQUENCE [LARGE SCALE GENOMIC DNA]</scope>
    <source>
        <strain evidence="2 3">KCTC 23349</strain>
    </source>
</reference>
<dbReference type="OrthoDB" id="5511415at2"/>
<dbReference type="InterPro" id="IPR039422">
    <property type="entry name" value="MarR/SlyA-like"/>
</dbReference>
<dbReference type="PANTHER" id="PTHR33164">
    <property type="entry name" value="TRANSCRIPTIONAL REGULATOR, MARR FAMILY"/>
    <property type="match status" value="1"/>
</dbReference>
<dbReference type="GO" id="GO:0006950">
    <property type="term" value="P:response to stress"/>
    <property type="evidence" value="ECO:0007669"/>
    <property type="project" value="TreeGrafter"/>
</dbReference>
<dbReference type="EMBL" id="JFKE01000002">
    <property type="protein sequence ID" value="KAJ56624.1"/>
    <property type="molecule type" value="Genomic_DNA"/>
</dbReference>
<dbReference type="SUPFAM" id="SSF46785">
    <property type="entry name" value="Winged helix' DNA-binding domain"/>
    <property type="match status" value="1"/>
</dbReference>
<dbReference type="Gene3D" id="1.10.10.10">
    <property type="entry name" value="Winged helix-like DNA-binding domain superfamily/Winged helix DNA-binding domain"/>
    <property type="match status" value="1"/>
</dbReference>
<dbReference type="InterPro" id="IPR000835">
    <property type="entry name" value="HTH_MarR-typ"/>
</dbReference>
<evidence type="ECO:0000259" key="1">
    <source>
        <dbReference type="PROSITE" id="PS50995"/>
    </source>
</evidence>
<dbReference type="Proteomes" id="UP000026249">
    <property type="component" value="Unassembled WGS sequence"/>
</dbReference>
<dbReference type="SMART" id="SM00347">
    <property type="entry name" value="HTH_MARR"/>
    <property type="match status" value="1"/>
</dbReference>
<organism evidence="2 3">
    <name type="scientific">Actibacterium mucosum KCTC 23349</name>
    <dbReference type="NCBI Taxonomy" id="1454373"/>
    <lineage>
        <taxon>Bacteria</taxon>
        <taxon>Pseudomonadati</taxon>
        <taxon>Pseudomonadota</taxon>
        <taxon>Alphaproteobacteria</taxon>
        <taxon>Rhodobacterales</taxon>
        <taxon>Roseobacteraceae</taxon>
        <taxon>Actibacterium</taxon>
    </lineage>
</organism>
<accession>A0A037ZLV0</accession>
<proteinExistence type="predicted"/>
<sequence>MIRDPLYQLIWMSRPLMQAAEAAVERGLQGSGLTVRMRAVLEILHRNGDASVPELAARLEIKRQYVQVMVNETLQAGLTERRVNPRHKSSALVSLTDTGRALIADVLDREAVLVAQIGAGIDPAEAERALNVVQALTEKLKASVKE</sequence>
<name>A0A037ZLV0_9RHOB</name>
<dbReference type="GO" id="GO:0003700">
    <property type="term" value="F:DNA-binding transcription factor activity"/>
    <property type="evidence" value="ECO:0007669"/>
    <property type="project" value="InterPro"/>
</dbReference>
<dbReference type="Pfam" id="PF12802">
    <property type="entry name" value="MarR_2"/>
    <property type="match status" value="1"/>
</dbReference>
<gene>
    <name evidence="2" type="ORF">ACMU_06685</name>
</gene>
<dbReference type="AlphaFoldDB" id="A0A037ZLV0"/>
<feature type="domain" description="HTH marR-type" evidence="1">
    <location>
        <begin position="3"/>
        <end position="138"/>
    </location>
</feature>
<dbReference type="PROSITE" id="PS50995">
    <property type="entry name" value="HTH_MARR_2"/>
    <property type="match status" value="1"/>
</dbReference>
<dbReference type="STRING" id="1454373.ACMU_06685"/>
<dbReference type="InterPro" id="IPR036390">
    <property type="entry name" value="WH_DNA-bd_sf"/>
</dbReference>